<name>A0AAV8YYE7_9CUCU</name>
<dbReference type="EMBL" id="JANEYF010001809">
    <property type="protein sequence ID" value="KAJ8956590.1"/>
    <property type="molecule type" value="Genomic_DNA"/>
</dbReference>
<dbReference type="InterPro" id="IPR001952">
    <property type="entry name" value="Alkaline_phosphatase"/>
</dbReference>
<dbReference type="Pfam" id="PF00245">
    <property type="entry name" value="Alk_phosphatase"/>
    <property type="match status" value="1"/>
</dbReference>
<sequence>MTIGLMTKDFRFPAVSKLSSETHGGDDVGIFARGPWAHLYSGVLEQHTIPHIMAYASCVGEGRTACSGAFSTLANLSLPVILGALFSLLYL</sequence>
<dbReference type="PANTHER" id="PTHR11596">
    <property type="entry name" value="ALKALINE PHOSPHATASE"/>
    <property type="match status" value="1"/>
</dbReference>
<evidence type="ECO:0000256" key="2">
    <source>
        <dbReference type="PIRSR" id="PIRSR601952-2"/>
    </source>
</evidence>
<keyword evidence="3" id="KW-0812">Transmembrane</keyword>
<dbReference type="Proteomes" id="UP001162156">
    <property type="component" value="Unassembled WGS sequence"/>
</dbReference>
<keyword evidence="5" id="KW-1185">Reference proteome</keyword>
<evidence type="ECO:0000313" key="5">
    <source>
        <dbReference type="Proteomes" id="UP001162156"/>
    </source>
</evidence>
<keyword evidence="2" id="KW-0479">Metal-binding</keyword>
<keyword evidence="2" id="KW-0862">Zinc</keyword>
<keyword evidence="3" id="KW-0472">Membrane</keyword>
<feature type="binding site" evidence="2">
    <location>
        <position position="23"/>
    </location>
    <ligand>
        <name>Zn(2+)</name>
        <dbReference type="ChEBI" id="CHEBI:29105"/>
        <label>2</label>
    </ligand>
</feature>
<keyword evidence="3" id="KW-1133">Transmembrane helix</keyword>
<dbReference type="AlphaFoldDB" id="A0AAV8YYE7"/>
<comment type="cofactor">
    <cofactor evidence="2">
        <name>Zn(2+)</name>
        <dbReference type="ChEBI" id="CHEBI:29105"/>
    </cofactor>
    <text evidence="2">Binds 2 Zn(2+) ions.</text>
</comment>
<feature type="transmembrane region" description="Helical" evidence="3">
    <location>
        <begin position="73"/>
        <end position="90"/>
    </location>
</feature>
<dbReference type="GO" id="GO:0004035">
    <property type="term" value="F:alkaline phosphatase activity"/>
    <property type="evidence" value="ECO:0007669"/>
    <property type="project" value="UniProtKB-EC"/>
</dbReference>
<evidence type="ECO:0000256" key="1">
    <source>
        <dbReference type="ARBA" id="ARBA00012647"/>
    </source>
</evidence>
<organism evidence="4 5">
    <name type="scientific">Rhamnusium bicolor</name>
    <dbReference type="NCBI Taxonomy" id="1586634"/>
    <lineage>
        <taxon>Eukaryota</taxon>
        <taxon>Metazoa</taxon>
        <taxon>Ecdysozoa</taxon>
        <taxon>Arthropoda</taxon>
        <taxon>Hexapoda</taxon>
        <taxon>Insecta</taxon>
        <taxon>Pterygota</taxon>
        <taxon>Neoptera</taxon>
        <taxon>Endopterygota</taxon>
        <taxon>Coleoptera</taxon>
        <taxon>Polyphaga</taxon>
        <taxon>Cucujiformia</taxon>
        <taxon>Chrysomeloidea</taxon>
        <taxon>Cerambycidae</taxon>
        <taxon>Lepturinae</taxon>
        <taxon>Rhagiini</taxon>
        <taxon>Rhamnusium</taxon>
    </lineage>
</organism>
<dbReference type="SUPFAM" id="SSF53649">
    <property type="entry name" value="Alkaline phosphatase-like"/>
    <property type="match status" value="1"/>
</dbReference>
<dbReference type="EC" id="3.1.3.1" evidence="1"/>
<protein>
    <recommendedName>
        <fullName evidence="1">alkaline phosphatase</fullName>
        <ecNumber evidence="1">3.1.3.1</ecNumber>
    </recommendedName>
</protein>
<dbReference type="PANTHER" id="PTHR11596:SF91">
    <property type="entry name" value="ALKALINE PHOSPHATASE-RELATED"/>
    <property type="match status" value="1"/>
</dbReference>
<accession>A0AAV8YYE7</accession>
<comment type="caution">
    <text evidence="4">The sequence shown here is derived from an EMBL/GenBank/DDBJ whole genome shotgun (WGS) entry which is preliminary data.</text>
</comment>
<dbReference type="InterPro" id="IPR017850">
    <property type="entry name" value="Alkaline_phosphatase_core_sf"/>
</dbReference>
<dbReference type="Gene3D" id="3.40.720.10">
    <property type="entry name" value="Alkaline Phosphatase, subunit A"/>
    <property type="match status" value="1"/>
</dbReference>
<proteinExistence type="predicted"/>
<evidence type="ECO:0000256" key="3">
    <source>
        <dbReference type="SAM" id="Phobius"/>
    </source>
</evidence>
<evidence type="ECO:0000313" key="4">
    <source>
        <dbReference type="EMBL" id="KAJ8956590.1"/>
    </source>
</evidence>
<reference evidence="4" key="1">
    <citation type="journal article" date="2023" name="Insect Mol. Biol.">
        <title>Genome sequencing provides insights into the evolution of gene families encoding plant cell wall-degrading enzymes in longhorned beetles.</title>
        <authorList>
            <person name="Shin N.R."/>
            <person name="Okamura Y."/>
            <person name="Kirsch R."/>
            <person name="Pauchet Y."/>
        </authorList>
    </citation>
    <scope>NUCLEOTIDE SEQUENCE</scope>
    <source>
        <strain evidence="4">RBIC_L_NR</strain>
    </source>
</reference>
<dbReference type="GO" id="GO:0046872">
    <property type="term" value="F:metal ion binding"/>
    <property type="evidence" value="ECO:0007669"/>
    <property type="project" value="UniProtKB-KW"/>
</dbReference>
<gene>
    <name evidence="4" type="ORF">NQ314_006676</name>
</gene>